<dbReference type="SMART" id="SM00052">
    <property type="entry name" value="EAL"/>
    <property type="match status" value="1"/>
</dbReference>
<organism evidence="6 7">
    <name type="scientific">Desulfuromusa kysingii</name>
    <dbReference type="NCBI Taxonomy" id="37625"/>
    <lineage>
        <taxon>Bacteria</taxon>
        <taxon>Pseudomonadati</taxon>
        <taxon>Thermodesulfobacteriota</taxon>
        <taxon>Desulfuromonadia</taxon>
        <taxon>Desulfuromonadales</taxon>
        <taxon>Geopsychrobacteraceae</taxon>
        <taxon>Desulfuromusa</taxon>
    </lineage>
</organism>
<keyword evidence="7" id="KW-1185">Reference proteome</keyword>
<dbReference type="InterPro" id="IPR000160">
    <property type="entry name" value="GGDEF_dom"/>
</dbReference>
<dbReference type="GO" id="GO:0016020">
    <property type="term" value="C:membrane"/>
    <property type="evidence" value="ECO:0007669"/>
    <property type="project" value="InterPro"/>
</dbReference>
<dbReference type="GO" id="GO:0071111">
    <property type="term" value="F:cyclic-guanylate-specific phosphodiesterase activity"/>
    <property type="evidence" value="ECO:0007669"/>
    <property type="project" value="UniProtKB-EC"/>
</dbReference>
<dbReference type="InterPro" id="IPR043128">
    <property type="entry name" value="Rev_trsase/Diguanyl_cyclase"/>
</dbReference>
<dbReference type="NCBIfam" id="TIGR00254">
    <property type="entry name" value="GGDEF"/>
    <property type="match status" value="1"/>
</dbReference>
<dbReference type="SUPFAM" id="SSF141868">
    <property type="entry name" value="EAL domain-like"/>
    <property type="match status" value="1"/>
</dbReference>
<dbReference type="OrthoDB" id="9777298at2"/>
<dbReference type="SUPFAM" id="SSF158472">
    <property type="entry name" value="HAMP domain-like"/>
    <property type="match status" value="1"/>
</dbReference>
<accession>A0A1H4CAX9</accession>
<dbReference type="Gene3D" id="3.20.20.450">
    <property type="entry name" value="EAL domain"/>
    <property type="match status" value="1"/>
</dbReference>
<dbReference type="Pfam" id="PF17152">
    <property type="entry name" value="CHASE8"/>
    <property type="match status" value="1"/>
</dbReference>
<dbReference type="Gene3D" id="3.30.70.270">
    <property type="match status" value="1"/>
</dbReference>
<dbReference type="PANTHER" id="PTHR44757:SF2">
    <property type="entry name" value="BIOFILM ARCHITECTURE MAINTENANCE PROTEIN MBAA"/>
    <property type="match status" value="1"/>
</dbReference>
<feature type="transmembrane region" description="Helical" evidence="2">
    <location>
        <begin position="14"/>
        <end position="36"/>
    </location>
</feature>
<dbReference type="SUPFAM" id="SSF55073">
    <property type="entry name" value="Nucleotide cyclase"/>
    <property type="match status" value="1"/>
</dbReference>
<dbReference type="EMBL" id="FNQN01000007">
    <property type="protein sequence ID" value="SEA57524.1"/>
    <property type="molecule type" value="Genomic_DNA"/>
</dbReference>
<protein>
    <submittedName>
        <fullName evidence="6">Diguanylate cyclase (GGDEF) domain-containing protein</fullName>
    </submittedName>
</protein>
<feature type="domain" description="EAL" evidence="3">
    <location>
        <begin position="425"/>
        <end position="679"/>
    </location>
</feature>
<evidence type="ECO:0000259" key="3">
    <source>
        <dbReference type="PROSITE" id="PS50883"/>
    </source>
</evidence>
<keyword evidence="2" id="KW-0812">Transmembrane</keyword>
<dbReference type="PROSITE" id="PS50887">
    <property type="entry name" value="GGDEF"/>
    <property type="match status" value="1"/>
</dbReference>
<dbReference type="Gene3D" id="6.10.340.10">
    <property type="match status" value="1"/>
</dbReference>
<dbReference type="RefSeq" id="WP_092349115.1">
    <property type="nucleotide sequence ID" value="NZ_FNQN01000007.1"/>
</dbReference>
<evidence type="ECO:0000256" key="2">
    <source>
        <dbReference type="SAM" id="Phobius"/>
    </source>
</evidence>
<dbReference type="SMART" id="SM00267">
    <property type="entry name" value="GGDEF"/>
    <property type="match status" value="1"/>
</dbReference>
<dbReference type="Pfam" id="PF00990">
    <property type="entry name" value="GGDEF"/>
    <property type="match status" value="1"/>
</dbReference>
<dbReference type="FunFam" id="3.30.70.270:FF:000001">
    <property type="entry name" value="Diguanylate cyclase domain protein"/>
    <property type="match status" value="1"/>
</dbReference>
<keyword evidence="2" id="KW-1133">Transmembrane helix</keyword>
<comment type="catalytic activity">
    <reaction evidence="1">
        <text>3',3'-c-di-GMP + H2O = 5'-phosphoguanylyl(3'-&gt;5')guanosine + H(+)</text>
        <dbReference type="Rhea" id="RHEA:24902"/>
        <dbReference type="ChEBI" id="CHEBI:15377"/>
        <dbReference type="ChEBI" id="CHEBI:15378"/>
        <dbReference type="ChEBI" id="CHEBI:58754"/>
        <dbReference type="ChEBI" id="CHEBI:58805"/>
        <dbReference type="EC" id="3.1.4.52"/>
    </reaction>
    <physiologicalReaction direction="left-to-right" evidence="1">
        <dbReference type="Rhea" id="RHEA:24903"/>
    </physiologicalReaction>
</comment>
<dbReference type="FunFam" id="3.20.20.450:FF:000001">
    <property type="entry name" value="Cyclic di-GMP phosphodiesterase yahA"/>
    <property type="match status" value="1"/>
</dbReference>
<dbReference type="Proteomes" id="UP000199409">
    <property type="component" value="Unassembled WGS sequence"/>
</dbReference>
<dbReference type="SMART" id="SM00304">
    <property type="entry name" value="HAMP"/>
    <property type="match status" value="1"/>
</dbReference>
<evidence type="ECO:0000313" key="6">
    <source>
        <dbReference type="EMBL" id="SEA57524.1"/>
    </source>
</evidence>
<evidence type="ECO:0000259" key="5">
    <source>
        <dbReference type="PROSITE" id="PS50887"/>
    </source>
</evidence>
<feature type="transmembrane region" description="Helical" evidence="2">
    <location>
        <begin position="163"/>
        <end position="185"/>
    </location>
</feature>
<dbReference type="CDD" id="cd06225">
    <property type="entry name" value="HAMP"/>
    <property type="match status" value="1"/>
</dbReference>
<name>A0A1H4CAX9_9BACT</name>
<keyword evidence="2" id="KW-0472">Membrane</keyword>
<dbReference type="PROSITE" id="PS50885">
    <property type="entry name" value="HAMP"/>
    <property type="match status" value="1"/>
</dbReference>
<dbReference type="STRING" id="37625.SAMN05660420_02529"/>
<sequence>MKRLFYNLSLRGKLTFITTLTCCLMLLLTLVVVIAMQRVSLRNELLQDGQMLARNISDNCVAALSHHDPQAAALVLEPLTATHRVIGARLFDQKQTVVAQYDRHREEDPEIDEPTVEPSLPRGYDFFQNYLDILQPVVSDGQVLGQLLLRVDMAQINDVLTRYLWVGGIVFIVYSCLAFLMASGLQRLVSNPINALLVSMQTISREKDYTLRVEKNSHDELGRLFDGFNAMLAEIEVRDQELRESEANLKYLVNHDSLTKVANRSLFHDRLDHALARAKRIKSRLAILFIDLDRFKNINDSLGHDIGDLVLCVVADRLGRLVRDADTLARNGGDEFVIILDQVKKTNDVSRYVQKLSRELAKTIEVSGQNLHVSASIGVSLYPENGEEAGTLMKAADVAMYKSKNNGGDSYQFYSAEMNVDSRESLLLEHQLRDALEQKQMLLYYHPQYELKSGQLVGFEALIRWNHPELGLVSPLDFIPMAEESGLIVPIGEWVLYTACKQMKAIQDKWKLPLTMAVNLSPRQFLHPSLVQTVAEVLYRTKLKPCFLELEITESMVMGDIDQSISKMNEFEKMGVSLAIDDFGTGYSSLEYLKKFPITKLKIDQSFVRELGRDDNDSAIVNSVIALGKGLNLRVIAEGIETVEQLDLLRQEGCDEGQGYLFSKPLPVNALSALLDSVLINNPEGLTQMGQKS</sequence>
<dbReference type="GO" id="GO:0007165">
    <property type="term" value="P:signal transduction"/>
    <property type="evidence" value="ECO:0007669"/>
    <property type="project" value="InterPro"/>
</dbReference>
<proteinExistence type="predicted"/>
<evidence type="ECO:0000259" key="4">
    <source>
        <dbReference type="PROSITE" id="PS50885"/>
    </source>
</evidence>
<evidence type="ECO:0000256" key="1">
    <source>
        <dbReference type="ARBA" id="ARBA00051114"/>
    </source>
</evidence>
<dbReference type="InterPro" id="IPR003660">
    <property type="entry name" value="HAMP_dom"/>
</dbReference>
<dbReference type="InterPro" id="IPR035919">
    <property type="entry name" value="EAL_sf"/>
</dbReference>
<dbReference type="Pfam" id="PF00672">
    <property type="entry name" value="HAMP"/>
    <property type="match status" value="1"/>
</dbReference>
<dbReference type="InterPro" id="IPR001633">
    <property type="entry name" value="EAL_dom"/>
</dbReference>
<feature type="domain" description="HAMP" evidence="4">
    <location>
        <begin position="187"/>
        <end position="240"/>
    </location>
</feature>
<dbReference type="CDD" id="cd01948">
    <property type="entry name" value="EAL"/>
    <property type="match status" value="1"/>
</dbReference>
<dbReference type="CDD" id="cd01949">
    <property type="entry name" value="GGDEF"/>
    <property type="match status" value="1"/>
</dbReference>
<dbReference type="GO" id="GO:0071732">
    <property type="term" value="P:cellular response to nitric oxide"/>
    <property type="evidence" value="ECO:0007669"/>
    <property type="project" value="UniProtKB-ARBA"/>
</dbReference>
<dbReference type="InterPro" id="IPR052155">
    <property type="entry name" value="Biofilm_reg_signaling"/>
</dbReference>
<reference evidence="6 7" key="1">
    <citation type="submission" date="2016-10" db="EMBL/GenBank/DDBJ databases">
        <authorList>
            <person name="de Groot N.N."/>
        </authorList>
    </citation>
    <scope>NUCLEOTIDE SEQUENCE [LARGE SCALE GENOMIC DNA]</scope>
    <source>
        <strain evidence="6 7">DSM 7343</strain>
    </source>
</reference>
<dbReference type="InterPro" id="IPR029787">
    <property type="entry name" value="Nucleotide_cyclase"/>
</dbReference>
<feature type="domain" description="GGDEF" evidence="5">
    <location>
        <begin position="283"/>
        <end position="416"/>
    </location>
</feature>
<dbReference type="PANTHER" id="PTHR44757">
    <property type="entry name" value="DIGUANYLATE CYCLASE DGCP"/>
    <property type="match status" value="1"/>
</dbReference>
<gene>
    <name evidence="6" type="ORF">SAMN05660420_02529</name>
</gene>
<dbReference type="AlphaFoldDB" id="A0A1H4CAX9"/>
<dbReference type="Pfam" id="PF00563">
    <property type="entry name" value="EAL"/>
    <property type="match status" value="1"/>
</dbReference>
<dbReference type="PROSITE" id="PS50883">
    <property type="entry name" value="EAL"/>
    <property type="match status" value="1"/>
</dbReference>
<dbReference type="InterPro" id="IPR033417">
    <property type="entry name" value="CHASE8"/>
</dbReference>
<evidence type="ECO:0000313" key="7">
    <source>
        <dbReference type="Proteomes" id="UP000199409"/>
    </source>
</evidence>